<evidence type="ECO:0000256" key="12">
    <source>
        <dbReference type="ARBA" id="ARBA00023012"/>
    </source>
</evidence>
<keyword evidence="16" id="KW-1185">Reference proteome</keyword>
<dbReference type="InterPro" id="IPR036890">
    <property type="entry name" value="HATPase_C_sf"/>
</dbReference>
<dbReference type="PROSITE" id="PS50109">
    <property type="entry name" value="HIS_KIN"/>
    <property type="match status" value="1"/>
</dbReference>
<comment type="subcellular location">
    <subcellularLocation>
        <location evidence="2">Cell membrane</location>
        <topology evidence="2">Multi-pass membrane protein</topology>
    </subcellularLocation>
</comment>
<dbReference type="SMART" id="SM00387">
    <property type="entry name" value="HATPase_c"/>
    <property type="match status" value="1"/>
</dbReference>
<evidence type="ECO:0000256" key="1">
    <source>
        <dbReference type="ARBA" id="ARBA00000085"/>
    </source>
</evidence>
<keyword evidence="9 15" id="KW-0418">Kinase</keyword>
<dbReference type="Gene3D" id="1.10.287.130">
    <property type="match status" value="1"/>
</dbReference>
<keyword evidence="10" id="KW-0067">ATP-binding</keyword>
<dbReference type="PANTHER" id="PTHR43065">
    <property type="entry name" value="SENSOR HISTIDINE KINASE"/>
    <property type="match status" value="1"/>
</dbReference>
<dbReference type="InterPro" id="IPR003661">
    <property type="entry name" value="HisK_dim/P_dom"/>
</dbReference>
<proteinExistence type="predicted"/>
<dbReference type="SUPFAM" id="SSF47384">
    <property type="entry name" value="Homodimeric domain of signal transducing histidine kinase"/>
    <property type="match status" value="1"/>
</dbReference>
<dbReference type="PANTHER" id="PTHR43065:SF46">
    <property type="entry name" value="C4-DICARBOXYLATE TRANSPORT SENSOR PROTEIN DCTB"/>
    <property type="match status" value="1"/>
</dbReference>
<dbReference type="InterPro" id="IPR004358">
    <property type="entry name" value="Sig_transdc_His_kin-like_C"/>
</dbReference>
<dbReference type="CDD" id="cd00082">
    <property type="entry name" value="HisKA"/>
    <property type="match status" value="1"/>
</dbReference>
<dbReference type="EMBL" id="JAVDRF010000004">
    <property type="protein sequence ID" value="MDR6536621.1"/>
    <property type="molecule type" value="Genomic_DNA"/>
</dbReference>
<dbReference type="PRINTS" id="PR00344">
    <property type="entry name" value="BCTRLSENSOR"/>
</dbReference>
<dbReference type="InterPro" id="IPR003594">
    <property type="entry name" value="HATPase_dom"/>
</dbReference>
<keyword evidence="6 15" id="KW-0808">Transferase</keyword>
<dbReference type="InterPro" id="IPR017055">
    <property type="entry name" value="Sig_transdc_His_kinase_DctB"/>
</dbReference>
<comment type="catalytic activity">
    <reaction evidence="1">
        <text>ATP + protein L-histidine = ADP + protein N-phospho-L-histidine.</text>
        <dbReference type="EC" id="2.7.13.3"/>
    </reaction>
</comment>
<evidence type="ECO:0000256" key="13">
    <source>
        <dbReference type="SAM" id="Phobius"/>
    </source>
</evidence>
<evidence type="ECO:0000256" key="11">
    <source>
        <dbReference type="ARBA" id="ARBA00022989"/>
    </source>
</evidence>
<dbReference type="PIRSF" id="PIRSF036431">
    <property type="entry name" value="STHK_DctB"/>
    <property type="match status" value="1"/>
</dbReference>
<evidence type="ECO:0000256" key="9">
    <source>
        <dbReference type="ARBA" id="ARBA00022777"/>
    </source>
</evidence>
<evidence type="ECO:0000313" key="15">
    <source>
        <dbReference type="EMBL" id="MDR6536621.1"/>
    </source>
</evidence>
<accession>A0ABU1NEY1</accession>
<evidence type="ECO:0000256" key="4">
    <source>
        <dbReference type="ARBA" id="ARBA00022475"/>
    </source>
</evidence>
<keyword evidence="7 13" id="KW-0812">Transmembrane</keyword>
<evidence type="ECO:0000256" key="8">
    <source>
        <dbReference type="ARBA" id="ARBA00022741"/>
    </source>
</evidence>
<dbReference type="SUPFAM" id="SSF55874">
    <property type="entry name" value="ATPase domain of HSP90 chaperone/DNA topoisomerase II/histidine kinase"/>
    <property type="match status" value="1"/>
</dbReference>
<dbReference type="Gene3D" id="3.30.450.20">
    <property type="entry name" value="PAS domain"/>
    <property type="match status" value="2"/>
</dbReference>
<evidence type="ECO:0000256" key="7">
    <source>
        <dbReference type="ARBA" id="ARBA00022692"/>
    </source>
</evidence>
<evidence type="ECO:0000256" key="6">
    <source>
        <dbReference type="ARBA" id="ARBA00022679"/>
    </source>
</evidence>
<feature type="transmembrane region" description="Helical" evidence="13">
    <location>
        <begin position="340"/>
        <end position="360"/>
    </location>
</feature>
<dbReference type="Pfam" id="PF02518">
    <property type="entry name" value="HATPase_c"/>
    <property type="match status" value="1"/>
</dbReference>
<dbReference type="Pfam" id="PF00512">
    <property type="entry name" value="HisKA"/>
    <property type="match status" value="1"/>
</dbReference>
<keyword evidence="12" id="KW-0902">Two-component regulatory system</keyword>
<protein>
    <recommendedName>
        <fullName evidence="3">histidine kinase</fullName>
        <ecNumber evidence="3">2.7.13.3</ecNumber>
    </recommendedName>
</protein>
<sequence>MPEQALRLADLRGARHRAATDAGPTALCNNALMISWEPARRFDLPSETPRRWRGLPRWCGALALVALAAVAGHHLAMQNGLARLREAAEHRLDMLATGLDADLARFEYLPALLEMTPIVPALLGAPSDPGLRNAVNRYLEGVNATAGAEMLYVLDPGGTSLAASDWDRPGTTVGQNLSFRPYVIDALGQGKGRFYGVGITSRKPGYYLSYALRRDQSARGVVAVKVNLEESERAWRKLPGHVVLVDQRGVVILATREDLKFRPLWPLDASQRAEVQRSRPYGEAGLQPLPWTPKETLARDVQVVALDGVDQLASTRALRGAPWQLVVLDDLAPVRAGARYAAITASLAMAVLLLIAVTLWQRRRAVRQKLANQAALQAAHDNLESTVIARTAQLRAAQGELVHAGKMAALGQMSAGLVHELNQPLTAMRALSESAGILLDKSRFDDVHGNLQRIRGMVDRLARLTSQLKTFAHKSELQLAPVVLAQAMADAQLIVAEAAKKNATTVEVDVQPPTLNVMAEEAALGSVLVNLMRNAIDAMQAVPRRTLRLEARPQEGRVILRVSDTGPGIPPDILPRLFEPFVTSKPAGTGLGLGLVISAQLVRAMDGTLRAANLPDGGACFVVDLPAAIPNFPHTGVIHK</sequence>
<dbReference type="InterPro" id="IPR036097">
    <property type="entry name" value="HisK_dim/P_sf"/>
</dbReference>
<dbReference type="SUPFAM" id="SSF103190">
    <property type="entry name" value="Sensory domain-like"/>
    <property type="match status" value="1"/>
</dbReference>
<comment type="caution">
    <text evidence="15">The sequence shown here is derived from an EMBL/GenBank/DDBJ whole genome shotgun (WGS) entry which is preliminary data.</text>
</comment>
<keyword evidence="11 13" id="KW-1133">Transmembrane helix</keyword>
<keyword evidence="5" id="KW-0597">Phosphoprotein</keyword>
<dbReference type="InterPro" id="IPR005467">
    <property type="entry name" value="His_kinase_dom"/>
</dbReference>
<evidence type="ECO:0000313" key="16">
    <source>
        <dbReference type="Proteomes" id="UP001184230"/>
    </source>
</evidence>
<dbReference type="SMART" id="SM00388">
    <property type="entry name" value="HisKA"/>
    <property type="match status" value="1"/>
</dbReference>
<evidence type="ECO:0000256" key="3">
    <source>
        <dbReference type="ARBA" id="ARBA00012438"/>
    </source>
</evidence>
<feature type="domain" description="Histidine kinase" evidence="14">
    <location>
        <begin position="416"/>
        <end position="629"/>
    </location>
</feature>
<evidence type="ECO:0000259" key="14">
    <source>
        <dbReference type="PROSITE" id="PS50109"/>
    </source>
</evidence>
<dbReference type="InterPro" id="IPR029151">
    <property type="entry name" value="Sensor-like_sf"/>
</dbReference>
<dbReference type="EC" id="2.7.13.3" evidence="3"/>
<evidence type="ECO:0000256" key="10">
    <source>
        <dbReference type="ARBA" id="ARBA00022840"/>
    </source>
</evidence>
<name>A0ABU1NEY1_9BURK</name>
<keyword evidence="13" id="KW-0472">Membrane</keyword>
<dbReference type="Gene3D" id="3.30.565.10">
    <property type="entry name" value="Histidine kinase-like ATPase, C-terminal domain"/>
    <property type="match status" value="1"/>
</dbReference>
<evidence type="ECO:0000256" key="2">
    <source>
        <dbReference type="ARBA" id="ARBA00004651"/>
    </source>
</evidence>
<reference evidence="15 16" key="1">
    <citation type="submission" date="2023-07" db="EMBL/GenBank/DDBJ databases">
        <title>Sorghum-associated microbial communities from plants grown in Nebraska, USA.</title>
        <authorList>
            <person name="Schachtman D."/>
        </authorList>
    </citation>
    <scope>NUCLEOTIDE SEQUENCE [LARGE SCALE GENOMIC DNA]</scope>
    <source>
        <strain evidence="15 16">DS1781</strain>
    </source>
</reference>
<dbReference type="Proteomes" id="UP001184230">
    <property type="component" value="Unassembled WGS sequence"/>
</dbReference>
<keyword evidence="4" id="KW-1003">Cell membrane</keyword>
<keyword evidence="8" id="KW-0547">Nucleotide-binding</keyword>
<organism evidence="15 16">
    <name type="scientific">Variovorax soli</name>
    <dbReference type="NCBI Taxonomy" id="376815"/>
    <lineage>
        <taxon>Bacteria</taxon>
        <taxon>Pseudomonadati</taxon>
        <taxon>Pseudomonadota</taxon>
        <taxon>Betaproteobacteria</taxon>
        <taxon>Burkholderiales</taxon>
        <taxon>Comamonadaceae</taxon>
        <taxon>Variovorax</taxon>
    </lineage>
</organism>
<gene>
    <name evidence="15" type="ORF">J2739_002394</name>
</gene>
<dbReference type="GO" id="GO:0004673">
    <property type="term" value="F:protein histidine kinase activity"/>
    <property type="evidence" value="ECO:0007669"/>
    <property type="project" value="UniProtKB-EC"/>
</dbReference>
<evidence type="ECO:0000256" key="5">
    <source>
        <dbReference type="ARBA" id="ARBA00022553"/>
    </source>
</evidence>